<dbReference type="EMBL" id="FXBM01000004">
    <property type="protein sequence ID" value="SMH51015.1"/>
    <property type="molecule type" value="Genomic_DNA"/>
</dbReference>
<proteinExistence type="predicted"/>
<protein>
    <submittedName>
        <fullName evidence="1">Uncharacterized protein</fullName>
    </submittedName>
</protein>
<name>A0A1X7PHH8_9MICO</name>
<gene>
    <name evidence="1" type="ORF">SAMN06295885_3658</name>
</gene>
<sequence length="36" mass="4032">MIAGLVCIVVTAVLRLGSVRFGWTFPEQRSLLRSRV</sequence>
<organism evidence="1 2">
    <name type="scientific">Rathayibacter oskolensis</name>
    <dbReference type="NCBI Taxonomy" id="1891671"/>
    <lineage>
        <taxon>Bacteria</taxon>
        <taxon>Bacillati</taxon>
        <taxon>Actinomycetota</taxon>
        <taxon>Actinomycetes</taxon>
        <taxon>Micrococcales</taxon>
        <taxon>Microbacteriaceae</taxon>
        <taxon>Rathayibacter</taxon>
    </lineage>
</organism>
<evidence type="ECO:0000313" key="1">
    <source>
        <dbReference type="EMBL" id="SMH51015.1"/>
    </source>
</evidence>
<accession>A0A1X7PHH8</accession>
<keyword evidence="2" id="KW-1185">Reference proteome</keyword>
<reference evidence="2" key="1">
    <citation type="submission" date="2017-04" db="EMBL/GenBank/DDBJ databases">
        <authorList>
            <person name="Varghese N."/>
            <person name="Submissions S."/>
        </authorList>
    </citation>
    <scope>NUCLEOTIDE SEQUENCE [LARGE SCALE GENOMIC DNA]</scope>
    <source>
        <strain evidence="2">VKM Ac-2121</strain>
    </source>
</reference>
<dbReference type="Proteomes" id="UP000193711">
    <property type="component" value="Unassembled WGS sequence"/>
</dbReference>
<dbReference type="STRING" id="1891671.SAMN06295885_3658"/>
<evidence type="ECO:0000313" key="2">
    <source>
        <dbReference type="Proteomes" id="UP000193711"/>
    </source>
</evidence>
<dbReference type="AlphaFoldDB" id="A0A1X7PHH8"/>